<dbReference type="RefSeq" id="WP_167506166.1">
    <property type="nucleotide sequence ID" value="NZ_BJYD01000006.1"/>
</dbReference>
<dbReference type="Proteomes" id="UP000321886">
    <property type="component" value="Unassembled WGS sequence"/>
</dbReference>
<dbReference type="AlphaFoldDB" id="A0A511WNN1"/>
<feature type="transmembrane region" description="Helical" evidence="1">
    <location>
        <begin position="31"/>
        <end position="55"/>
    </location>
</feature>
<keyword evidence="1" id="KW-1133">Transmembrane helix</keyword>
<proteinExistence type="predicted"/>
<dbReference type="EMBL" id="BJYD01000006">
    <property type="protein sequence ID" value="GEN52759.1"/>
    <property type="molecule type" value="Genomic_DNA"/>
</dbReference>
<name>A0A511WNN1_9BACI</name>
<keyword evidence="1" id="KW-0472">Membrane</keyword>
<reference evidence="2 3" key="1">
    <citation type="submission" date="2019-07" db="EMBL/GenBank/DDBJ databases">
        <title>Whole genome shotgun sequence of Halobacillus faecis NBRC 103569.</title>
        <authorList>
            <person name="Hosoyama A."/>
            <person name="Uohara A."/>
            <person name="Ohji S."/>
            <person name="Ichikawa N."/>
        </authorList>
    </citation>
    <scope>NUCLEOTIDE SEQUENCE [LARGE SCALE GENOMIC DNA]</scope>
    <source>
        <strain evidence="2 3">NBRC 103569</strain>
    </source>
</reference>
<evidence type="ECO:0000313" key="3">
    <source>
        <dbReference type="Proteomes" id="UP000321886"/>
    </source>
</evidence>
<evidence type="ECO:0000256" key="1">
    <source>
        <dbReference type="SAM" id="Phobius"/>
    </source>
</evidence>
<organism evidence="2 3">
    <name type="scientific">Halobacillus faecis</name>
    <dbReference type="NCBI Taxonomy" id="360184"/>
    <lineage>
        <taxon>Bacteria</taxon>
        <taxon>Bacillati</taxon>
        <taxon>Bacillota</taxon>
        <taxon>Bacilli</taxon>
        <taxon>Bacillales</taxon>
        <taxon>Bacillaceae</taxon>
        <taxon>Halobacillus</taxon>
    </lineage>
</organism>
<keyword evidence="3" id="KW-1185">Reference proteome</keyword>
<comment type="caution">
    <text evidence="2">The sequence shown here is derived from an EMBL/GenBank/DDBJ whole genome shotgun (WGS) entry which is preliminary data.</text>
</comment>
<accession>A0A511WNN1</accession>
<evidence type="ECO:0000313" key="2">
    <source>
        <dbReference type="EMBL" id="GEN52759.1"/>
    </source>
</evidence>
<keyword evidence="1" id="KW-0812">Transmembrane</keyword>
<sequence length="58" mass="6529">MDLALLFGVLLTVLPLVTIKKVKEETLLQRIIHIGCLLIGLLLLVGFTIQFTAYIENY</sequence>
<gene>
    <name evidence="2" type="ORF">HFA01_10210</name>
</gene>
<protein>
    <submittedName>
        <fullName evidence="2">Uncharacterized protein</fullName>
    </submittedName>
</protein>